<evidence type="ECO:0008006" key="12">
    <source>
        <dbReference type="Google" id="ProtNLM"/>
    </source>
</evidence>
<reference evidence="10 11" key="1">
    <citation type="submission" date="2024-11" db="EMBL/GenBank/DDBJ databases">
        <title>Adaptive evolution of stress response genes in parasites aligns with host niche diversity.</title>
        <authorList>
            <person name="Hahn C."/>
            <person name="Resl P."/>
        </authorList>
    </citation>
    <scope>NUCLEOTIDE SEQUENCE [LARGE SCALE GENOMIC DNA]</scope>
    <source>
        <strain evidence="10">EGGRZ-B1_66</strain>
        <tissue evidence="10">Body</tissue>
    </source>
</reference>
<dbReference type="GO" id="GO:0015811">
    <property type="term" value="P:L-cystine transport"/>
    <property type="evidence" value="ECO:0007669"/>
    <property type="project" value="UniProtKB-ARBA"/>
</dbReference>
<evidence type="ECO:0000313" key="10">
    <source>
        <dbReference type="EMBL" id="KAL3309044.1"/>
    </source>
</evidence>
<proteinExistence type="inferred from homology"/>
<comment type="catalytic activity">
    <reaction evidence="8">
        <text>L-cystine(out) + H(+)(out) = L-cystine(in) + H(+)(in)</text>
        <dbReference type="Rhea" id="RHEA:66172"/>
        <dbReference type="ChEBI" id="CHEBI:15378"/>
        <dbReference type="ChEBI" id="CHEBI:35491"/>
    </reaction>
    <physiologicalReaction direction="left-to-right" evidence="8">
        <dbReference type="Rhea" id="RHEA:66173"/>
    </physiologicalReaction>
</comment>
<keyword evidence="7 9" id="KW-0472">Membrane</keyword>
<evidence type="ECO:0000313" key="11">
    <source>
        <dbReference type="Proteomes" id="UP001626550"/>
    </source>
</evidence>
<dbReference type="PANTHER" id="PTHR13131:SF5">
    <property type="entry name" value="CYSTINOSIN"/>
    <property type="match status" value="1"/>
</dbReference>
<feature type="transmembrane region" description="Helical" evidence="9">
    <location>
        <begin position="53"/>
        <end position="75"/>
    </location>
</feature>
<comment type="similarity">
    <text evidence="2">Belongs to the cystinosin family.</text>
</comment>
<keyword evidence="3" id="KW-0813">Transport</keyword>
<dbReference type="InterPro" id="IPR005282">
    <property type="entry name" value="LC_transporter"/>
</dbReference>
<evidence type="ECO:0000256" key="8">
    <source>
        <dbReference type="ARBA" id="ARBA00048473"/>
    </source>
</evidence>
<feature type="transmembrane region" description="Helical" evidence="9">
    <location>
        <begin position="95"/>
        <end position="115"/>
    </location>
</feature>
<dbReference type="Proteomes" id="UP001626550">
    <property type="component" value="Unassembled WGS sequence"/>
</dbReference>
<keyword evidence="6 9" id="KW-1133">Transmembrane helix</keyword>
<evidence type="ECO:0000256" key="4">
    <source>
        <dbReference type="ARBA" id="ARBA00022692"/>
    </source>
</evidence>
<dbReference type="InterPro" id="IPR006603">
    <property type="entry name" value="PQ-loop_rpt"/>
</dbReference>
<keyword evidence="11" id="KW-1185">Reference proteome</keyword>
<comment type="caution">
    <text evidence="10">The sequence shown here is derived from an EMBL/GenBank/DDBJ whole genome shotgun (WGS) entry which is preliminary data.</text>
</comment>
<dbReference type="Pfam" id="PF04193">
    <property type="entry name" value="PQ-loop"/>
    <property type="match status" value="1"/>
</dbReference>
<evidence type="ECO:0000256" key="1">
    <source>
        <dbReference type="ARBA" id="ARBA00004127"/>
    </source>
</evidence>
<feature type="transmembrane region" description="Helical" evidence="9">
    <location>
        <begin position="12"/>
        <end position="33"/>
    </location>
</feature>
<sequence length="140" mass="16343">MFSGALETFSKVIGWIYFLAWTISFYPQVWINFKRRSVYLPQAYFNCIRKSTVGWSIENILLDCTGGTLSIMQMFLIAKNYNEFGSVLGNPTKLLLGLFSVLFDIFFMVQHFVLFRHPPDEESEVLIEEEETHQQQPDII</sequence>
<accession>A0ABD2PNG0</accession>
<dbReference type="PANTHER" id="PTHR13131">
    <property type="entry name" value="CYSTINOSIN"/>
    <property type="match status" value="1"/>
</dbReference>
<dbReference type="GO" id="GO:0015179">
    <property type="term" value="F:L-amino acid transmembrane transporter activity"/>
    <property type="evidence" value="ECO:0007669"/>
    <property type="project" value="UniProtKB-ARBA"/>
</dbReference>
<dbReference type="SMART" id="SM00679">
    <property type="entry name" value="CTNS"/>
    <property type="match status" value="1"/>
</dbReference>
<keyword evidence="5" id="KW-0677">Repeat</keyword>
<dbReference type="EMBL" id="JBJKFK010004372">
    <property type="protein sequence ID" value="KAL3309044.1"/>
    <property type="molecule type" value="Genomic_DNA"/>
</dbReference>
<protein>
    <recommendedName>
        <fullName evidence="12">Cystinosin</fullName>
    </recommendedName>
</protein>
<evidence type="ECO:0000256" key="2">
    <source>
        <dbReference type="ARBA" id="ARBA00006855"/>
    </source>
</evidence>
<gene>
    <name evidence="10" type="ORF">Ciccas_012415</name>
</gene>
<keyword evidence="4 9" id="KW-0812">Transmembrane</keyword>
<comment type="subcellular location">
    <subcellularLocation>
        <location evidence="1">Endomembrane system</location>
        <topology evidence="1">Multi-pass membrane protein</topology>
    </subcellularLocation>
</comment>
<dbReference type="GO" id="GO:0012505">
    <property type="term" value="C:endomembrane system"/>
    <property type="evidence" value="ECO:0007669"/>
    <property type="project" value="UniProtKB-SubCell"/>
</dbReference>
<dbReference type="AlphaFoldDB" id="A0ABD2PNG0"/>
<evidence type="ECO:0000256" key="5">
    <source>
        <dbReference type="ARBA" id="ARBA00022737"/>
    </source>
</evidence>
<evidence type="ECO:0000256" key="6">
    <source>
        <dbReference type="ARBA" id="ARBA00022989"/>
    </source>
</evidence>
<name>A0ABD2PNG0_9PLAT</name>
<evidence type="ECO:0000256" key="7">
    <source>
        <dbReference type="ARBA" id="ARBA00023136"/>
    </source>
</evidence>
<evidence type="ECO:0000256" key="9">
    <source>
        <dbReference type="SAM" id="Phobius"/>
    </source>
</evidence>
<evidence type="ECO:0000256" key="3">
    <source>
        <dbReference type="ARBA" id="ARBA00022448"/>
    </source>
</evidence>
<organism evidence="10 11">
    <name type="scientific">Cichlidogyrus casuarinus</name>
    <dbReference type="NCBI Taxonomy" id="1844966"/>
    <lineage>
        <taxon>Eukaryota</taxon>
        <taxon>Metazoa</taxon>
        <taxon>Spiralia</taxon>
        <taxon>Lophotrochozoa</taxon>
        <taxon>Platyhelminthes</taxon>
        <taxon>Monogenea</taxon>
        <taxon>Monopisthocotylea</taxon>
        <taxon>Dactylogyridea</taxon>
        <taxon>Ancyrocephalidae</taxon>
        <taxon>Cichlidogyrus</taxon>
    </lineage>
</organism>